<proteinExistence type="predicted"/>
<evidence type="ECO:0000313" key="1">
    <source>
        <dbReference type="EMBL" id="QJA51685.1"/>
    </source>
</evidence>
<accession>A0A6H1ZWN9</accession>
<name>A0A6H1ZWN9_9ZZZZ</name>
<sequence>MLCYRCQHRLEYIESTEYEWVDNKREIKKEGRRPRLECGGIGTSKYICYMFQPIKPIIMNLADSEKELKIKRSPFDPPFMSARSKFIREADVDKMKATNVKDGYILEWVLHKERKENKNEITN</sequence>
<organism evidence="1">
    <name type="scientific">viral metagenome</name>
    <dbReference type="NCBI Taxonomy" id="1070528"/>
    <lineage>
        <taxon>unclassified sequences</taxon>
        <taxon>metagenomes</taxon>
        <taxon>organismal metagenomes</taxon>
    </lineage>
</organism>
<gene>
    <name evidence="1" type="ORF">TM448A02252_0014</name>
    <name evidence="2" type="ORF">TM448B04017_0004</name>
</gene>
<protein>
    <submittedName>
        <fullName evidence="1">Uncharacterized protein</fullName>
    </submittedName>
</protein>
<evidence type="ECO:0000313" key="2">
    <source>
        <dbReference type="EMBL" id="QJI03050.1"/>
    </source>
</evidence>
<dbReference type="AlphaFoldDB" id="A0A6H1ZWN9"/>
<dbReference type="EMBL" id="MT145054">
    <property type="protein sequence ID" value="QJI03050.1"/>
    <property type="molecule type" value="Genomic_DNA"/>
</dbReference>
<reference evidence="1" key="1">
    <citation type="submission" date="2020-03" db="EMBL/GenBank/DDBJ databases">
        <title>The deep terrestrial virosphere.</title>
        <authorList>
            <person name="Holmfeldt K."/>
            <person name="Nilsson E."/>
            <person name="Simone D."/>
            <person name="Lopez-Fernandez M."/>
            <person name="Wu X."/>
            <person name="de Brujin I."/>
            <person name="Lundin D."/>
            <person name="Andersson A."/>
            <person name="Bertilsson S."/>
            <person name="Dopson M."/>
        </authorList>
    </citation>
    <scope>NUCLEOTIDE SEQUENCE</scope>
    <source>
        <strain evidence="1">TM448A02252</strain>
        <strain evidence="2">TM448B04017</strain>
    </source>
</reference>
<dbReference type="EMBL" id="MT144282">
    <property type="protein sequence ID" value="QJA51685.1"/>
    <property type="molecule type" value="Genomic_DNA"/>
</dbReference>